<sequence length="146" mass="16447">ALVIGINAYLSNSLQGCVTDAKEMERFLKEKLHVPDSRLITLFDKQATGEAIPSTFRKHFIENENIRKGDVMIFYFAGHGTQEYAPEEWHIDGEIVECICPQDCDFDLQHGIPSVILNGLMRELADRKGDNITAIFDCCHSGAMTR</sequence>
<dbReference type="GO" id="GO:0005737">
    <property type="term" value="C:cytoplasm"/>
    <property type="evidence" value="ECO:0007669"/>
    <property type="project" value="TreeGrafter"/>
</dbReference>
<comment type="similarity">
    <text evidence="1">Belongs to the peptidase C14B family.</text>
</comment>
<evidence type="ECO:0000256" key="1">
    <source>
        <dbReference type="ARBA" id="ARBA00009005"/>
    </source>
</evidence>
<feature type="domain" description="Peptidase C14 caspase" evidence="2">
    <location>
        <begin position="1"/>
        <end position="142"/>
    </location>
</feature>
<feature type="non-terminal residue" evidence="3">
    <location>
        <position position="146"/>
    </location>
</feature>
<evidence type="ECO:0000313" key="3">
    <source>
        <dbReference type="EMBL" id="KZT04119.1"/>
    </source>
</evidence>
<evidence type="ECO:0000313" key="4">
    <source>
        <dbReference type="Proteomes" id="UP000076871"/>
    </source>
</evidence>
<dbReference type="PANTHER" id="PTHR48104">
    <property type="entry name" value="METACASPASE-4"/>
    <property type="match status" value="1"/>
</dbReference>
<dbReference type="GO" id="GO:0004197">
    <property type="term" value="F:cysteine-type endopeptidase activity"/>
    <property type="evidence" value="ECO:0007669"/>
    <property type="project" value="InterPro"/>
</dbReference>
<dbReference type="OrthoDB" id="3223806at2759"/>
<reference evidence="3 4" key="1">
    <citation type="journal article" date="2016" name="Mol. Biol. Evol.">
        <title>Comparative Genomics of Early-Diverging Mushroom-Forming Fungi Provides Insights into the Origins of Lignocellulose Decay Capabilities.</title>
        <authorList>
            <person name="Nagy L.G."/>
            <person name="Riley R."/>
            <person name="Tritt A."/>
            <person name="Adam C."/>
            <person name="Daum C."/>
            <person name="Floudas D."/>
            <person name="Sun H."/>
            <person name="Yadav J.S."/>
            <person name="Pangilinan J."/>
            <person name="Larsson K.H."/>
            <person name="Matsuura K."/>
            <person name="Barry K."/>
            <person name="Labutti K."/>
            <person name="Kuo R."/>
            <person name="Ohm R.A."/>
            <person name="Bhattacharya S.S."/>
            <person name="Shirouzu T."/>
            <person name="Yoshinaga Y."/>
            <person name="Martin F.M."/>
            <person name="Grigoriev I.V."/>
            <person name="Hibbett D.S."/>
        </authorList>
    </citation>
    <scope>NUCLEOTIDE SEQUENCE [LARGE SCALE GENOMIC DNA]</scope>
    <source>
        <strain evidence="3 4">93-53</strain>
    </source>
</reference>
<accession>A0A165D465</accession>
<evidence type="ECO:0000259" key="2">
    <source>
        <dbReference type="Pfam" id="PF00656"/>
    </source>
</evidence>
<feature type="non-terminal residue" evidence="3">
    <location>
        <position position="1"/>
    </location>
</feature>
<organism evidence="3 4">
    <name type="scientific">Laetiporus sulphureus 93-53</name>
    <dbReference type="NCBI Taxonomy" id="1314785"/>
    <lineage>
        <taxon>Eukaryota</taxon>
        <taxon>Fungi</taxon>
        <taxon>Dikarya</taxon>
        <taxon>Basidiomycota</taxon>
        <taxon>Agaricomycotina</taxon>
        <taxon>Agaricomycetes</taxon>
        <taxon>Polyporales</taxon>
        <taxon>Laetiporus</taxon>
    </lineage>
</organism>
<dbReference type="AlphaFoldDB" id="A0A165D465"/>
<dbReference type="EMBL" id="KV427638">
    <property type="protein sequence ID" value="KZT04119.1"/>
    <property type="molecule type" value="Genomic_DNA"/>
</dbReference>
<dbReference type="PANTHER" id="PTHR48104:SF30">
    <property type="entry name" value="METACASPASE-1"/>
    <property type="match status" value="1"/>
</dbReference>
<dbReference type="Gene3D" id="3.40.50.1460">
    <property type="match status" value="1"/>
</dbReference>
<dbReference type="GO" id="GO:0006508">
    <property type="term" value="P:proteolysis"/>
    <property type="evidence" value="ECO:0007669"/>
    <property type="project" value="InterPro"/>
</dbReference>
<dbReference type="GeneID" id="63820407"/>
<keyword evidence="4" id="KW-1185">Reference proteome</keyword>
<dbReference type="STRING" id="1314785.A0A165D465"/>
<dbReference type="InterPro" id="IPR011600">
    <property type="entry name" value="Pept_C14_caspase"/>
</dbReference>
<proteinExistence type="inferred from homology"/>
<dbReference type="InParanoid" id="A0A165D465"/>
<gene>
    <name evidence="3" type="ORF">LAESUDRAFT_629341</name>
</gene>
<dbReference type="Pfam" id="PF00656">
    <property type="entry name" value="Peptidase_C14"/>
    <property type="match status" value="1"/>
</dbReference>
<dbReference type="Proteomes" id="UP000076871">
    <property type="component" value="Unassembled WGS sequence"/>
</dbReference>
<protein>
    <recommendedName>
        <fullName evidence="2">Peptidase C14 caspase domain-containing protein</fullName>
    </recommendedName>
</protein>
<dbReference type="InterPro" id="IPR050452">
    <property type="entry name" value="Metacaspase"/>
</dbReference>
<name>A0A165D465_9APHY</name>
<dbReference type="RefSeq" id="XP_040761859.1">
    <property type="nucleotide sequence ID" value="XM_040903376.1"/>
</dbReference>